<dbReference type="EMBL" id="HG994371">
    <property type="protein sequence ID" value="CAF2000154.1"/>
    <property type="molecule type" value="Genomic_DNA"/>
</dbReference>
<organism evidence="2">
    <name type="scientific">Brassica napus</name>
    <name type="common">Rape</name>
    <dbReference type="NCBI Taxonomy" id="3708"/>
    <lineage>
        <taxon>Eukaryota</taxon>
        <taxon>Viridiplantae</taxon>
        <taxon>Streptophyta</taxon>
        <taxon>Embryophyta</taxon>
        <taxon>Tracheophyta</taxon>
        <taxon>Spermatophyta</taxon>
        <taxon>Magnoliopsida</taxon>
        <taxon>eudicotyledons</taxon>
        <taxon>Gunneridae</taxon>
        <taxon>Pentapetalae</taxon>
        <taxon>rosids</taxon>
        <taxon>malvids</taxon>
        <taxon>Brassicales</taxon>
        <taxon>Brassicaceae</taxon>
        <taxon>Brassiceae</taxon>
        <taxon>Brassica</taxon>
    </lineage>
</organism>
<proteinExistence type="predicted"/>
<evidence type="ECO:0000256" key="1">
    <source>
        <dbReference type="SAM" id="MobiDB-lite"/>
    </source>
</evidence>
<gene>
    <name evidence="2" type="ORF">DARMORV10_C07P33410.1</name>
</gene>
<feature type="region of interest" description="Disordered" evidence="1">
    <location>
        <begin position="1"/>
        <end position="29"/>
    </location>
</feature>
<dbReference type="AlphaFoldDB" id="A0A816ML33"/>
<evidence type="ECO:0000313" key="2">
    <source>
        <dbReference type="EMBL" id="CAF2000154.1"/>
    </source>
</evidence>
<name>A0A816ML33_BRANA</name>
<accession>A0A816ML33</accession>
<reference evidence="2" key="1">
    <citation type="submission" date="2021-01" db="EMBL/GenBank/DDBJ databases">
        <authorList>
            <consortium name="Genoscope - CEA"/>
            <person name="William W."/>
        </authorList>
    </citation>
    <scope>NUCLEOTIDE SEQUENCE</scope>
</reference>
<protein>
    <submittedName>
        <fullName evidence="2">(rape) hypothetical protein</fullName>
    </submittedName>
</protein>
<dbReference type="Proteomes" id="UP001295469">
    <property type="component" value="Chromosome C07"/>
</dbReference>
<sequence length="83" mass="9105">MAEDDGYSDGSESNFSSSHNQQKRETHCKNDVRFLRNTTCMGGSSERHEVLETGRRLTTDHNYAYSGGGVHDDSVSGSCSNLS</sequence>
<feature type="compositionally biased region" description="Polar residues" evidence="1">
    <location>
        <begin position="10"/>
        <end position="20"/>
    </location>
</feature>